<dbReference type="AlphaFoldDB" id="A0A8S0TTP4"/>
<keyword evidence="2" id="KW-1185">Reference proteome</keyword>
<dbReference type="Proteomes" id="UP000594638">
    <property type="component" value="Unassembled WGS sequence"/>
</dbReference>
<dbReference type="EMBL" id="CACTIH010007295">
    <property type="protein sequence ID" value="CAA3008308.1"/>
    <property type="molecule type" value="Genomic_DNA"/>
</dbReference>
<proteinExistence type="predicted"/>
<evidence type="ECO:0000313" key="2">
    <source>
        <dbReference type="Proteomes" id="UP000594638"/>
    </source>
</evidence>
<comment type="caution">
    <text evidence="1">The sequence shown here is derived from an EMBL/GenBank/DDBJ whole genome shotgun (WGS) entry which is preliminary data.</text>
</comment>
<evidence type="ECO:0000313" key="1">
    <source>
        <dbReference type="EMBL" id="CAA3008308.1"/>
    </source>
</evidence>
<protein>
    <submittedName>
        <fullName evidence="1">Uncharacterized protein</fullName>
    </submittedName>
</protein>
<accession>A0A8S0TTP4</accession>
<gene>
    <name evidence="1" type="ORF">OLEA9_A035726</name>
</gene>
<organism evidence="1 2">
    <name type="scientific">Olea europaea subsp. europaea</name>
    <dbReference type="NCBI Taxonomy" id="158383"/>
    <lineage>
        <taxon>Eukaryota</taxon>
        <taxon>Viridiplantae</taxon>
        <taxon>Streptophyta</taxon>
        <taxon>Embryophyta</taxon>
        <taxon>Tracheophyta</taxon>
        <taxon>Spermatophyta</taxon>
        <taxon>Magnoliopsida</taxon>
        <taxon>eudicotyledons</taxon>
        <taxon>Gunneridae</taxon>
        <taxon>Pentapetalae</taxon>
        <taxon>asterids</taxon>
        <taxon>lamiids</taxon>
        <taxon>Lamiales</taxon>
        <taxon>Oleaceae</taxon>
        <taxon>Oleeae</taxon>
        <taxon>Olea</taxon>
    </lineage>
</organism>
<sequence length="154" mass="17745">MAYTLCPRNYLEMPRNQAASLSRSGRILDKACTPYLEIAQKCLKINLRPYTPCPRNCPEMPERRAPSMAYTPYPRNCLEMPKIRLRPCRFLDIAYTPCPRKLPRNALKLGYIPAVARTHPERLHIVPRNCLPTMARTLPKHGLHIVSQKLPRNA</sequence>
<reference evidence="1 2" key="1">
    <citation type="submission" date="2019-12" db="EMBL/GenBank/DDBJ databases">
        <authorList>
            <person name="Alioto T."/>
            <person name="Alioto T."/>
            <person name="Gomez Garrido J."/>
        </authorList>
    </citation>
    <scope>NUCLEOTIDE SEQUENCE [LARGE SCALE GENOMIC DNA]</scope>
</reference>
<name>A0A8S0TTP4_OLEEU</name>
<dbReference type="Gramene" id="OE9A035726T1">
    <property type="protein sequence ID" value="OE9A035726C1"/>
    <property type="gene ID" value="OE9A035726"/>
</dbReference>